<dbReference type="GO" id="GO:0005886">
    <property type="term" value="C:plasma membrane"/>
    <property type="evidence" value="ECO:0007669"/>
    <property type="project" value="UniProtKB-SubCell"/>
</dbReference>
<comment type="subcellular location">
    <subcellularLocation>
        <location evidence="1 7">Cell membrane</location>
        <topology evidence="1 7">Multi-pass membrane protein</topology>
    </subcellularLocation>
</comment>
<dbReference type="InterPro" id="IPR035906">
    <property type="entry name" value="MetI-like_sf"/>
</dbReference>
<dbReference type="RefSeq" id="WP_129190951.1">
    <property type="nucleotide sequence ID" value="NZ_CP035491.1"/>
</dbReference>
<comment type="similarity">
    <text evidence="7">Belongs to the binding-protein-dependent transport system permease family.</text>
</comment>
<protein>
    <submittedName>
        <fullName evidence="9">ABC transporter permease</fullName>
    </submittedName>
</protein>
<keyword evidence="4 7" id="KW-0812">Transmembrane</keyword>
<dbReference type="EMBL" id="CP035491">
    <property type="protein sequence ID" value="QAY73563.1"/>
    <property type="molecule type" value="Genomic_DNA"/>
</dbReference>
<evidence type="ECO:0000256" key="2">
    <source>
        <dbReference type="ARBA" id="ARBA00022448"/>
    </source>
</evidence>
<evidence type="ECO:0000256" key="4">
    <source>
        <dbReference type="ARBA" id="ARBA00022692"/>
    </source>
</evidence>
<gene>
    <name evidence="9" type="ORF">ET445_09640</name>
</gene>
<keyword evidence="3" id="KW-1003">Cell membrane</keyword>
<keyword evidence="10" id="KW-1185">Reference proteome</keyword>
<keyword evidence="5 7" id="KW-1133">Transmembrane helix</keyword>
<dbReference type="Pfam" id="PF00528">
    <property type="entry name" value="BPD_transp_1"/>
    <property type="match status" value="1"/>
</dbReference>
<dbReference type="CDD" id="cd06261">
    <property type="entry name" value="TM_PBP2"/>
    <property type="match status" value="1"/>
</dbReference>
<keyword evidence="2 7" id="KW-0813">Transport</keyword>
<organism evidence="9 10">
    <name type="scientific">Agromyces protaetiae</name>
    <dbReference type="NCBI Taxonomy" id="2509455"/>
    <lineage>
        <taxon>Bacteria</taxon>
        <taxon>Bacillati</taxon>
        <taxon>Actinomycetota</taxon>
        <taxon>Actinomycetes</taxon>
        <taxon>Micrococcales</taxon>
        <taxon>Microbacteriaceae</taxon>
        <taxon>Agromyces</taxon>
    </lineage>
</organism>
<feature type="transmembrane region" description="Helical" evidence="7">
    <location>
        <begin position="101"/>
        <end position="120"/>
    </location>
</feature>
<evidence type="ECO:0000256" key="6">
    <source>
        <dbReference type="ARBA" id="ARBA00023136"/>
    </source>
</evidence>
<keyword evidence="6 7" id="KW-0472">Membrane</keyword>
<dbReference type="PANTHER" id="PTHR43163:SF7">
    <property type="entry name" value="DIPEPTIDE-TRANSPORT INTEGRAL MEMBRANE PROTEIN ABC TRANSPORTER DPPB-RELATED"/>
    <property type="match status" value="1"/>
</dbReference>
<dbReference type="Pfam" id="PF19300">
    <property type="entry name" value="BPD_transp_1_N"/>
    <property type="match status" value="1"/>
</dbReference>
<evidence type="ECO:0000313" key="9">
    <source>
        <dbReference type="EMBL" id="QAY73563.1"/>
    </source>
</evidence>
<dbReference type="GO" id="GO:0055085">
    <property type="term" value="P:transmembrane transport"/>
    <property type="evidence" value="ECO:0007669"/>
    <property type="project" value="InterPro"/>
</dbReference>
<name>A0A4P6FEV1_9MICO</name>
<dbReference type="InterPro" id="IPR000515">
    <property type="entry name" value="MetI-like"/>
</dbReference>
<feature type="transmembrane region" description="Helical" evidence="7">
    <location>
        <begin position="12"/>
        <end position="30"/>
    </location>
</feature>
<accession>A0A4P6FEV1</accession>
<dbReference type="OrthoDB" id="3171583at2"/>
<dbReference type="PANTHER" id="PTHR43163">
    <property type="entry name" value="DIPEPTIDE TRANSPORT SYSTEM PERMEASE PROTEIN DPPB-RELATED"/>
    <property type="match status" value="1"/>
</dbReference>
<evidence type="ECO:0000259" key="8">
    <source>
        <dbReference type="PROSITE" id="PS50928"/>
    </source>
</evidence>
<feature type="domain" description="ABC transmembrane type-1" evidence="8">
    <location>
        <begin position="95"/>
        <end position="298"/>
    </location>
</feature>
<dbReference type="PROSITE" id="PS50928">
    <property type="entry name" value="ABC_TM1"/>
    <property type="match status" value="1"/>
</dbReference>
<feature type="transmembrane region" description="Helical" evidence="7">
    <location>
        <begin position="132"/>
        <end position="155"/>
    </location>
</feature>
<evidence type="ECO:0000256" key="5">
    <source>
        <dbReference type="ARBA" id="ARBA00022989"/>
    </source>
</evidence>
<dbReference type="KEGG" id="agf:ET445_09640"/>
<dbReference type="SUPFAM" id="SSF161098">
    <property type="entry name" value="MetI-like"/>
    <property type="match status" value="1"/>
</dbReference>
<evidence type="ECO:0000256" key="1">
    <source>
        <dbReference type="ARBA" id="ARBA00004651"/>
    </source>
</evidence>
<evidence type="ECO:0000313" key="10">
    <source>
        <dbReference type="Proteomes" id="UP000291259"/>
    </source>
</evidence>
<evidence type="ECO:0000256" key="7">
    <source>
        <dbReference type="RuleBase" id="RU363032"/>
    </source>
</evidence>
<evidence type="ECO:0000256" key="3">
    <source>
        <dbReference type="ARBA" id="ARBA00022475"/>
    </source>
</evidence>
<proteinExistence type="inferred from homology"/>
<dbReference type="AlphaFoldDB" id="A0A4P6FEV1"/>
<sequence length="309" mass="33563">MGGYILRRLLQVIPVLLGTTFLIWSMVFLMPGDPLIGLFGDKTPPPQVLEALREHYGLDQPWYVQYFTYLGGIFRGDFGTSFSGEQVTDILARTFPVTLRLAVLAVLFEMVAGITVGLVSGLRKGGIFDASALVVSLILISVPVFVVAFVAQFVFGVQLGWFRTTVGPGAPWGDLILPAIVLATISFAQIVRLTRASVIDTEGQDFVRTAASKGLSRGRIVPVHILRNSLIPVVTYLAVDFGVLMVGATVTEGIFNVPGVGNTLYQAIIRGEQATVVSFVTIMVLIYVVVNLLVDLLYAVLDPRIRYAK</sequence>
<feature type="transmembrane region" description="Helical" evidence="7">
    <location>
        <begin position="175"/>
        <end position="194"/>
    </location>
</feature>
<dbReference type="InterPro" id="IPR045621">
    <property type="entry name" value="BPD_transp_1_N"/>
</dbReference>
<feature type="transmembrane region" description="Helical" evidence="7">
    <location>
        <begin position="275"/>
        <end position="301"/>
    </location>
</feature>
<reference evidence="9 10" key="1">
    <citation type="submission" date="2019-01" db="EMBL/GenBank/DDBJ databases">
        <title>Genome sequencing of strain FW100M-8.</title>
        <authorList>
            <person name="Heo J."/>
            <person name="Kim S.-J."/>
            <person name="Kim J.-S."/>
            <person name="Hong S.-B."/>
            <person name="Kwon S.-W."/>
        </authorList>
    </citation>
    <scope>NUCLEOTIDE SEQUENCE [LARGE SCALE GENOMIC DNA]</scope>
    <source>
        <strain evidence="9 10">FW100M-8</strain>
    </source>
</reference>
<dbReference type="Gene3D" id="1.10.3720.10">
    <property type="entry name" value="MetI-like"/>
    <property type="match status" value="1"/>
</dbReference>
<feature type="transmembrane region" description="Helical" evidence="7">
    <location>
        <begin position="233"/>
        <end position="255"/>
    </location>
</feature>
<dbReference type="Proteomes" id="UP000291259">
    <property type="component" value="Chromosome"/>
</dbReference>